<evidence type="ECO:0000256" key="1">
    <source>
        <dbReference type="ARBA" id="ARBA00009995"/>
    </source>
</evidence>
<name>A0AAP0LKC0_9ROSI</name>
<dbReference type="Proteomes" id="UP001428341">
    <property type="component" value="Unassembled WGS sequence"/>
</dbReference>
<sequence>MPMTSGDNDYLHGRLSRLNSTKRDGQTDIIANIFPNVLSSILSDIRSSIMCGFKTIKRPNSVPCEGYALSWSRPHQFHDESLQPNSFKRTLYSIAFVGTEEWAKPNNLRFATIINVIPLQLDRGSEFSRFYEAVITKVVVPFEQLLNQLEPPVTYILANVELSWRIRIVIPYPELGCNSQEKTNSDNDPDDIQWLDSQPVDFVLNISLGSFLSVSSAQMDEILAGLQMSGVRFLRVARGEASRLNQTCGDTGQILPWSWCDQLRISCHSSAGGFLTHRGSNSILKIFMLELLCSLFLFSLDQHPNSNQIVGNWKIGKRMKKEIGT</sequence>
<dbReference type="Gene3D" id="3.40.50.2000">
    <property type="entry name" value="Glycogen Phosphorylase B"/>
    <property type="match status" value="2"/>
</dbReference>
<organism evidence="2 3">
    <name type="scientific">Citrus x changshan-huyou</name>
    <dbReference type="NCBI Taxonomy" id="2935761"/>
    <lineage>
        <taxon>Eukaryota</taxon>
        <taxon>Viridiplantae</taxon>
        <taxon>Streptophyta</taxon>
        <taxon>Embryophyta</taxon>
        <taxon>Tracheophyta</taxon>
        <taxon>Spermatophyta</taxon>
        <taxon>Magnoliopsida</taxon>
        <taxon>eudicotyledons</taxon>
        <taxon>Gunneridae</taxon>
        <taxon>Pentapetalae</taxon>
        <taxon>rosids</taxon>
        <taxon>malvids</taxon>
        <taxon>Sapindales</taxon>
        <taxon>Rutaceae</taxon>
        <taxon>Aurantioideae</taxon>
        <taxon>Citrus</taxon>
    </lineage>
</organism>
<comment type="similarity">
    <text evidence="1">Belongs to the UDP-glycosyltransferase family.</text>
</comment>
<reference evidence="2 3" key="1">
    <citation type="submission" date="2024-05" db="EMBL/GenBank/DDBJ databases">
        <title>Haplotype-resolved chromosome-level genome assembly of Huyou (Citrus changshanensis).</title>
        <authorList>
            <person name="Miao C."/>
            <person name="Chen W."/>
            <person name="Wu Y."/>
            <person name="Wang L."/>
            <person name="Zhao S."/>
            <person name="Grierson D."/>
            <person name="Xu C."/>
            <person name="Chen K."/>
        </authorList>
    </citation>
    <scope>NUCLEOTIDE SEQUENCE [LARGE SCALE GENOMIC DNA]</scope>
    <source>
        <strain evidence="2">01-14</strain>
        <tissue evidence="2">Leaf</tissue>
    </source>
</reference>
<evidence type="ECO:0000313" key="3">
    <source>
        <dbReference type="Proteomes" id="UP001428341"/>
    </source>
</evidence>
<evidence type="ECO:0000313" key="2">
    <source>
        <dbReference type="EMBL" id="KAK9176293.1"/>
    </source>
</evidence>
<protein>
    <submittedName>
        <fullName evidence="2">Uncharacterized protein</fullName>
    </submittedName>
</protein>
<dbReference type="SUPFAM" id="SSF53756">
    <property type="entry name" value="UDP-Glycosyltransferase/glycogen phosphorylase"/>
    <property type="match status" value="1"/>
</dbReference>
<dbReference type="EMBL" id="JBCGBO010000025">
    <property type="protein sequence ID" value="KAK9176293.1"/>
    <property type="molecule type" value="Genomic_DNA"/>
</dbReference>
<gene>
    <name evidence="2" type="ORF">WN944_028307</name>
</gene>
<comment type="caution">
    <text evidence="2">The sequence shown here is derived from an EMBL/GenBank/DDBJ whole genome shotgun (WGS) entry which is preliminary data.</text>
</comment>
<accession>A0AAP0LKC0</accession>
<dbReference type="AlphaFoldDB" id="A0AAP0LKC0"/>
<dbReference type="PANTHER" id="PTHR48048:SF41">
    <property type="entry name" value="GLYCOSYLTRANSFERASE"/>
    <property type="match status" value="1"/>
</dbReference>
<dbReference type="GO" id="GO:0035251">
    <property type="term" value="F:UDP-glucosyltransferase activity"/>
    <property type="evidence" value="ECO:0007669"/>
    <property type="project" value="InterPro"/>
</dbReference>
<proteinExistence type="inferred from homology"/>
<keyword evidence="3" id="KW-1185">Reference proteome</keyword>
<dbReference type="InterPro" id="IPR050481">
    <property type="entry name" value="UDP-glycosyltransf_plant"/>
</dbReference>
<dbReference type="PANTHER" id="PTHR48048">
    <property type="entry name" value="GLYCOSYLTRANSFERASE"/>
    <property type="match status" value="1"/>
</dbReference>